<dbReference type="PANTHER" id="PTHR32294">
    <property type="entry name" value="DNA POLYMERASE III SUBUNIT ALPHA"/>
    <property type="match status" value="1"/>
</dbReference>
<dbReference type="GO" id="GO:0008408">
    <property type="term" value="F:3'-5' exonuclease activity"/>
    <property type="evidence" value="ECO:0007669"/>
    <property type="project" value="InterPro"/>
</dbReference>
<dbReference type="HOGENOM" id="CLU_001600_4_2_9"/>
<accession>E7GEG2</accession>
<protein>
    <recommendedName>
        <fullName evidence="1">Polymerase/histidinol phosphatase N-terminal domain-containing protein</fullName>
    </recommendedName>
</protein>
<dbReference type="eggNOG" id="COG0587">
    <property type="taxonomic scope" value="Bacteria"/>
</dbReference>
<name>E7GEG2_9FIRM</name>
<proteinExistence type="predicted"/>
<dbReference type="Pfam" id="PF07733">
    <property type="entry name" value="DNA_pol3_alpha"/>
    <property type="match status" value="2"/>
</dbReference>
<dbReference type="Gene3D" id="3.20.20.140">
    <property type="entry name" value="Metal-dependent hydrolases"/>
    <property type="match status" value="1"/>
</dbReference>
<dbReference type="Proteomes" id="UP000003157">
    <property type="component" value="Unassembled WGS sequence"/>
</dbReference>
<evidence type="ECO:0000259" key="1">
    <source>
        <dbReference type="SMART" id="SM00481"/>
    </source>
</evidence>
<evidence type="ECO:0000313" key="2">
    <source>
        <dbReference type="EMBL" id="EFW03413.1"/>
    </source>
</evidence>
<dbReference type="InterPro" id="IPR004805">
    <property type="entry name" value="DnaE2/DnaE/PolC"/>
</dbReference>
<evidence type="ECO:0000313" key="3">
    <source>
        <dbReference type="Proteomes" id="UP000003157"/>
    </source>
</evidence>
<dbReference type="OrthoDB" id="9803237at2"/>
<comment type="caution">
    <text evidence="2">The sequence shown here is derived from an EMBL/GenBank/DDBJ whole genome shotgun (WGS) entry which is preliminary data.</text>
</comment>
<dbReference type="PANTHER" id="PTHR32294:SF0">
    <property type="entry name" value="DNA POLYMERASE III SUBUNIT ALPHA"/>
    <property type="match status" value="1"/>
</dbReference>
<dbReference type="InterPro" id="IPR016195">
    <property type="entry name" value="Pol/histidinol_Pase-like"/>
</dbReference>
<organism evidence="2 3">
    <name type="scientific">Coprobacillus cateniformis</name>
    <dbReference type="NCBI Taxonomy" id="100884"/>
    <lineage>
        <taxon>Bacteria</taxon>
        <taxon>Bacillati</taxon>
        <taxon>Bacillota</taxon>
        <taxon>Erysipelotrichia</taxon>
        <taxon>Erysipelotrichales</taxon>
        <taxon>Coprobacillaceae</taxon>
        <taxon>Coprobacillus</taxon>
    </lineage>
</organism>
<sequence length="454" mass="52680">MFIHLNVKSCFSLMNGFNKIDNVLEKTARMKSNAVAITDINTMHTFYDFEQAALKKTKKTKSLKRDSIHPIFGITFIVKARYVENEFFNITLLAKNEIGYQHLIALSTIANTNHEQFAYLTFEDLKHHGEGLFCLSGGEEGEVFDLVVNDRIDEAVMLLKDLKAFFGENLYLEVSNHFMKEEEKFIESGIIEKALSIGIDYVATNNAYYLRKEDAQYRSLAVSMNSELNSLKANEVDWIHNYASRHVDFNSEWYLKTEVEMTKAFSKYLLKYPNLLENTLKIANACQATVPKLQTFPEFPLPQGYTEESYFRELMLKGFEERFPDDSAFDPRFTRQDYIDRMEYEFETVKEMGFLGYLLIVQDYINFAKDEKVFKHPERYFPRNCYPEYSRIPEGILKKNYKIAVGPGRGSGAGSLLCYLLKITNLEPLSLDLLFERFLNIERVSMPKLVGHSV</sequence>
<dbReference type="EMBL" id="ADKX01000046">
    <property type="protein sequence ID" value="EFW03413.1"/>
    <property type="molecule type" value="Genomic_DNA"/>
</dbReference>
<dbReference type="InterPro" id="IPR004013">
    <property type="entry name" value="PHP_dom"/>
</dbReference>
<reference evidence="2 3" key="1">
    <citation type="submission" date="2010-12" db="EMBL/GenBank/DDBJ databases">
        <title>The Genome Sequence of Coprobacillus sp. strain 29_1.</title>
        <authorList>
            <consortium name="The Broad Institute Genome Sequencing Platform"/>
            <person name="Earl A."/>
            <person name="Ward D."/>
            <person name="Feldgarden M."/>
            <person name="Gevers D."/>
            <person name="Daigneault M."/>
            <person name="Sibley C.D."/>
            <person name="White A."/>
            <person name="Strauss J."/>
            <person name="Allen-Vercoe E."/>
            <person name="Young S.K."/>
            <person name="Zeng Q."/>
            <person name="Gargeya S."/>
            <person name="Fitzgerald M."/>
            <person name="Haas B."/>
            <person name="Abouelleil A."/>
            <person name="Alvarado L."/>
            <person name="Arachchi H.M."/>
            <person name="Berlin A."/>
            <person name="Brown A."/>
            <person name="Chapman S.B."/>
            <person name="Chen Z."/>
            <person name="Dunbar C."/>
            <person name="Freedman E."/>
            <person name="Gearin G."/>
            <person name="Gellesch M."/>
            <person name="Goldberg J."/>
            <person name="Griggs A."/>
            <person name="Gujja S."/>
            <person name="Heilman E."/>
            <person name="Heiman D."/>
            <person name="Howarth C."/>
            <person name="Larson L."/>
            <person name="Lui A."/>
            <person name="MacDonald P.J.P."/>
            <person name="Mehta T."/>
            <person name="Montmayeur A."/>
            <person name="Murphy C."/>
            <person name="Neiman D."/>
            <person name="Pearson M."/>
            <person name="Priest M."/>
            <person name="Roberts A."/>
            <person name="Saif S."/>
            <person name="Shea T."/>
            <person name="Shenoy N."/>
            <person name="Sisk P."/>
            <person name="Stolte C."/>
            <person name="Sykes S."/>
            <person name="White J."/>
            <person name="Yandava C."/>
            <person name="Nusbaum C."/>
            <person name="Birren B."/>
        </authorList>
    </citation>
    <scope>NUCLEOTIDE SEQUENCE [LARGE SCALE GENOMIC DNA]</scope>
    <source>
        <strain evidence="2 3">29_1</strain>
    </source>
</reference>
<gene>
    <name evidence="2" type="ORF">HMPREF9488_03104</name>
</gene>
<dbReference type="InterPro" id="IPR003141">
    <property type="entry name" value="Pol/His_phosphatase_N"/>
</dbReference>
<dbReference type="InterPro" id="IPR011708">
    <property type="entry name" value="DNA_pol3_alpha_NTPase_dom"/>
</dbReference>
<keyword evidence="3" id="KW-1185">Reference proteome</keyword>
<dbReference type="GeneID" id="78231389"/>
<dbReference type="SMART" id="SM00481">
    <property type="entry name" value="POLIIIAc"/>
    <property type="match status" value="1"/>
</dbReference>
<dbReference type="RefSeq" id="WP_008790186.1">
    <property type="nucleotide sequence ID" value="NZ_AKCB01000004.1"/>
</dbReference>
<feature type="domain" description="Polymerase/histidinol phosphatase N-terminal" evidence="1">
    <location>
        <begin position="3"/>
        <end position="80"/>
    </location>
</feature>
<dbReference type="Pfam" id="PF02811">
    <property type="entry name" value="PHP"/>
    <property type="match status" value="1"/>
</dbReference>
<dbReference type="STRING" id="100884.GCA_000269565_03637"/>
<dbReference type="SUPFAM" id="SSF89550">
    <property type="entry name" value="PHP domain-like"/>
    <property type="match status" value="1"/>
</dbReference>
<dbReference type="AlphaFoldDB" id="E7GEG2"/>
<dbReference type="GO" id="GO:0006260">
    <property type="term" value="P:DNA replication"/>
    <property type="evidence" value="ECO:0007669"/>
    <property type="project" value="InterPro"/>
</dbReference>